<evidence type="ECO:0000259" key="14">
    <source>
        <dbReference type="Pfam" id="PF18962"/>
    </source>
</evidence>
<dbReference type="InterPro" id="IPR027268">
    <property type="entry name" value="Peptidase_M4/M1_CTD_sf"/>
</dbReference>
<evidence type="ECO:0000256" key="10">
    <source>
        <dbReference type="ARBA" id="ARBA00022833"/>
    </source>
</evidence>
<dbReference type="InterPro" id="IPR014782">
    <property type="entry name" value="Peptidase_M1_dom"/>
</dbReference>
<dbReference type="Gene3D" id="2.60.40.1730">
    <property type="entry name" value="tricorn interacting facor f3 domain"/>
    <property type="match status" value="1"/>
</dbReference>
<evidence type="ECO:0000256" key="9">
    <source>
        <dbReference type="ARBA" id="ARBA00022801"/>
    </source>
</evidence>
<comment type="similarity">
    <text evidence="3">Belongs to the peptidase M1 family.</text>
</comment>
<evidence type="ECO:0000313" key="16">
    <source>
        <dbReference type="Proteomes" id="UP000051012"/>
    </source>
</evidence>
<proteinExistence type="inferred from homology"/>
<sequence>MVLLLLLVTQWGLENPEGKYFCPKPGFSYQRAESLHTYDVRHYELHMDLPMTSRKFNGHNKITCLSNIDGLNTAVLHNTTEIDSVKVGGVGASYSTGGDTMVVNLPQTYNTGESFTMEIGYHDSMGVSSFQDGFVYYPENYLGSVEHSIAYTLSQPYDARAWMPCYDQNYDKADSGCIISITVPDTFVVCANGELIVKRDNSDRSVTYTWEERYPISTYLMHFAASRYAQWSNWYYSASADTVECRYFVWPEDSAQSVNAYQYVPVAMGLYDSLYGSYPFDRYGHDEVYCPPPYGFGMEHQENTTLTTGSVGGSAQWENIIAHELAHQWWGDMVTCVDNRNIWLNEGFAMFSDANYNWYKWGHANFISTMQSRANSYFQADAADRHPLYDPSDLFNYGYTYCKGNWVVHMLRYLDQENFFPALSVYRDSFEYGCASTDDLNNVASLVYGTDLTWFFDEWVYDQGYPEYDIYWSCAPLGGDYLVWINIVQTQIDAPAVFHMPVQILLNTTGDDTLLTIPITTSPQYVEYTVSDSVTSIEFDPDYWVLKKYDIYYGIEELTPGNPGYNAINLLSNPARSPLIEYVINQTCDVEIDIYDTSGRLVRTIGCGRKAPGTYTVAVSNLPSGIYFCRLTTPLNHATKKLVVIQ</sequence>
<feature type="domain" description="Secretion system C-terminal sorting" evidence="14">
    <location>
        <begin position="574"/>
        <end position="644"/>
    </location>
</feature>
<dbReference type="PANTHER" id="PTHR11533:SF174">
    <property type="entry name" value="PUROMYCIN-SENSITIVE AMINOPEPTIDASE-RELATED"/>
    <property type="match status" value="1"/>
</dbReference>
<dbReference type="InterPro" id="IPR042097">
    <property type="entry name" value="Aminopeptidase_N-like_N_sf"/>
</dbReference>
<dbReference type="Pfam" id="PF17900">
    <property type="entry name" value="Peptidase_M1_N"/>
    <property type="match status" value="1"/>
</dbReference>
<keyword evidence="10" id="KW-0862">Zinc</keyword>
<dbReference type="Pfam" id="PF01433">
    <property type="entry name" value="Peptidase_M1"/>
    <property type="match status" value="1"/>
</dbReference>
<evidence type="ECO:0000256" key="5">
    <source>
        <dbReference type="ARBA" id="ARBA00015611"/>
    </source>
</evidence>
<dbReference type="SUPFAM" id="SSF63737">
    <property type="entry name" value="Leukotriene A4 hydrolase N-terminal domain"/>
    <property type="match status" value="1"/>
</dbReference>
<keyword evidence="7" id="KW-0645">Protease</keyword>
<keyword evidence="11" id="KW-0482">Metalloprotease</keyword>
<dbReference type="CDD" id="cd09603">
    <property type="entry name" value="M1_APN_like"/>
    <property type="match status" value="1"/>
</dbReference>
<evidence type="ECO:0000259" key="13">
    <source>
        <dbReference type="Pfam" id="PF17900"/>
    </source>
</evidence>
<accession>A0A0S7Y8I5</accession>
<gene>
    <name evidence="15" type="ORF">AMJ52_09580</name>
</gene>
<keyword evidence="6" id="KW-0031">Aminopeptidase</keyword>
<dbReference type="GO" id="GO:0016020">
    <property type="term" value="C:membrane"/>
    <property type="evidence" value="ECO:0007669"/>
    <property type="project" value="TreeGrafter"/>
</dbReference>
<evidence type="ECO:0000256" key="8">
    <source>
        <dbReference type="ARBA" id="ARBA00022723"/>
    </source>
</evidence>
<dbReference type="InterPro" id="IPR045357">
    <property type="entry name" value="Aminopeptidase_N-like_N"/>
</dbReference>
<evidence type="ECO:0000256" key="6">
    <source>
        <dbReference type="ARBA" id="ARBA00022438"/>
    </source>
</evidence>
<dbReference type="PRINTS" id="PR00756">
    <property type="entry name" value="ALADIPTASE"/>
</dbReference>
<evidence type="ECO:0000256" key="3">
    <source>
        <dbReference type="ARBA" id="ARBA00010136"/>
    </source>
</evidence>
<dbReference type="SUPFAM" id="SSF55486">
    <property type="entry name" value="Metalloproteases ('zincins'), catalytic domain"/>
    <property type="match status" value="1"/>
</dbReference>
<dbReference type="Gene3D" id="1.10.390.10">
    <property type="entry name" value="Neutral Protease Domain 2"/>
    <property type="match status" value="1"/>
</dbReference>
<dbReference type="Gene3D" id="2.60.40.4070">
    <property type="match status" value="1"/>
</dbReference>
<evidence type="ECO:0000259" key="12">
    <source>
        <dbReference type="Pfam" id="PF01433"/>
    </source>
</evidence>
<name>A0A0S7Y8I5_UNCT6</name>
<dbReference type="GO" id="GO:0042277">
    <property type="term" value="F:peptide binding"/>
    <property type="evidence" value="ECO:0007669"/>
    <property type="project" value="TreeGrafter"/>
</dbReference>
<dbReference type="GO" id="GO:0008270">
    <property type="term" value="F:zinc ion binding"/>
    <property type="evidence" value="ECO:0007669"/>
    <property type="project" value="InterPro"/>
</dbReference>
<dbReference type="EMBL" id="LJNI01000163">
    <property type="protein sequence ID" value="KPJ70683.1"/>
    <property type="molecule type" value="Genomic_DNA"/>
</dbReference>
<dbReference type="NCBIfam" id="TIGR04183">
    <property type="entry name" value="Por_Secre_tail"/>
    <property type="match status" value="1"/>
</dbReference>
<evidence type="ECO:0000256" key="2">
    <source>
        <dbReference type="ARBA" id="ARBA00001947"/>
    </source>
</evidence>
<evidence type="ECO:0000256" key="4">
    <source>
        <dbReference type="ARBA" id="ARBA00012564"/>
    </source>
</evidence>
<dbReference type="InterPro" id="IPR026444">
    <property type="entry name" value="Secre_tail"/>
</dbReference>
<dbReference type="GO" id="GO:0005615">
    <property type="term" value="C:extracellular space"/>
    <property type="evidence" value="ECO:0007669"/>
    <property type="project" value="TreeGrafter"/>
</dbReference>
<dbReference type="GO" id="GO:0005737">
    <property type="term" value="C:cytoplasm"/>
    <property type="evidence" value="ECO:0007669"/>
    <property type="project" value="TreeGrafter"/>
</dbReference>
<reference evidence="15 16" key="1">
    <citation type="journal article" date="2015" name="Microbiome">
        <title>Genomic resolution of linkages in carbon, nitrogen, and sulfur cycling among widespread estuary sediment bacteria.</title>
        <authorList>
            <person name="Baker B.J."/>
            <person name="Lazar C.S."/>
            <person name="Teske A.P."/>
            <person name="Dick G.J."/>
        </authorList>
    </citation>
    <scope>NUCLEOTIDE SEQUENCE [LARGE SCALE GENOMIC DNA]</scope>
    <source>
        <strain evidence="15">DG_78</strain>
    </source>
</reference>
<evidence type="ECO:0000256" key="7">
    <source>
        <dbReference type="ARBA" id="ARBA00022670"/>
    </source>
</evidence>
<dbReference type="AlphaFoldDB" id="A0A0S7Y8I5"/>
<dbReference type="PANTHER" id="PTHR11533">
    <property type="entry name" value="PROTEASE M1 ZINC METALLOPROTEASE"/>
    <property type="match status" value="1"/>
</dbReference>
<dbReference type="GO" id="GO:0006508">
    <property type="term" value="P:proteolysis"/>
    <property type="evidence" value="ECO:0007669"/>
    <property type="project" value="UniProtKB-KW"/>
</dbReference>
<comment type="catalytic activity">
    <reaction evidence="1">
        <text>Release of an N-terminal amino acid, Xaa-|-Yaa- from a peptide, amide or arylamide. Xaa is preferably Ala, but may be most amino acids including Pro (slow action). When a terminal hydrophobic residue is followed by a prolyl residue, the two may be released as an intact Xaa-Pro dipeptide.</text>
        <dbReference type="EC" id="3.4.11.2"/>
    </reaction>
</comment>
<comment type="cofactor">
    <cofactor evidence="2">
        <name>Zn(2+)</name>
        <dbReference type="ChEBI" id="CHEBI:29105"/>
    </cofactor>
</comment>
<organism evidence="15 16">
    <name type="scientific">candidate division TA06 bacterium DG_78</name>
    <dbReference type="NCBI Taxonomy" id="1703772"/>
    <lineage>
        <taxon>Bacteria</taxon>
        <taxon>Bacteria division TA06</taxon>
    </lineage>
</organism>
<protein>
    <recommendedName>
        <fullName evidence="5">Aminopeptidase N</fullName>
        <ecNumber evidence="4">3.4.11.2</ecNumber>
    </recommendedName>
</protein>
<keyword evidence="9" id="KW-0378">Hydrolase</keyword>
<evidence type="ECO:0000313" key="15">
    <source>
        <dbReference type="EMBL" id="KPJ70683.1"/>
    </source>
</evidence>
<keyword evidence="8" id="KW-0479">Metal-binding</keyword>
<dbReference type="Pfam" id="PF18962">
    <property type="entry name" value="Por_Secre_tail"/>
    <property type="match status" value="1"/>
</dbReference>
<evidence type="ECO:0000256" key="1">
    <source>
        <dbReference type="ARBA" id="ARBA00000098"/>
    </source>
</evidence>
<dbReference type="InterPro" id="IPR001930">
    <property type="entry name" value="Peptidase_M1"/>
</dbReference>
<feature type="domain" description="Peptidase M1 membrane alanine aminopeptidase" evidence="12">
    <location>
        <begin position="315"/>
        <end position="459"/>
    </location>
</feature>
<evidence type="ECO:0000256" key="11">
    <source>
        <dbReference type="ARBA" id="ARBA00023049"/>
    </source>
</evidence>
<comment type="caution">
    <text evidence="15">The sequence shown here is derived from an EMBL/GenBank/DDBJ whole genome shotgun (WGS) entry which is preliminary data.</text>
</comment>
<dbReference type="InterPro" id="IPR050344">
    <property type="entry name" value="Peptidase_M1_aminopeptidases"/>
</dbReference>
<dbReference type="EC" id="3.4.11.2" evidence="4"/>
<feature type="domain" description="Aminopeptidase N-like N-terminal" evidence="13">
    <location>
        <begin position="42"/>
        <end position="220"/>
    </location>
</feature>
<dbReference type="GO" id="GO:0070006">
    <property type="term" value="F:metalloaminopeptidase activity"/>
    <property type="evidence" value="ECO:0007669"/>
    <property type="project" value="TreeGrafter"/>
</dbReference>
<dbReference type="Proteomes" id="UP000051012">
    <property type="component" value="Unassembled WGS sequence"/>
</dbReference>
<dbReference type="GO" id="GO:0016285">
    <property type="term" value="F:alanyl aminopeptidase activity"/>
    <property type="evidence" value="ECO:0007669"/>
    <property type="project" value="UniProtKB-EC"/>
</dbReference>
<dbReference type="GO" id="GO:0043171">
    <property type="term" value="P:peptide catabolic process"/>
    <property type="evidence" value="ECO:0007669"/>
    <property type="project" value="TreeGrafter"/>
</dbReference>